<gene>
    <name evidence="1" type="ORF">BDV95DRAFT_46688</name>
</gene>
<accession>A0A7C8IFF5</accession>
<evidence type="ECO:0000313" key="1">
    <source>
        <dbReference type="EMBL" id="KAF2871687.1"/>
    </source>
</evidence>
<comment type="caution">
    <text evidence="1">The sequence shown here is derived from an EMBL/GenBank/DDBJ whole genome shotgun (WGS) entry which is preliminary data.</text>
</comment>
<dbReference type="AlphaFoldDB" id="A0A7C8IFF5"/>
<dbReference type="OrthoDB" id="4133832at2759"/>
<keyword evidence="2" id="KW-1185">Reference proteome</keyword>
<dbReference type="Proteomes" id="UP000481861">
    <property type="component" value="Unassembled WGS sequence"/>
</dbReference>
<protein>
    <submittedName>
        <fullName evidence="1">Uncharacterized protein</fullName>
    </submittedName>
</protein>
<organism evidence="1 2">
    <name type="scientific">Massariosphaeria phaeospora</name>
    <dbReference type="NCBI Taxonomy" id="100035"/>
    <lineage>
        <taxon>Eukaryota</taxon>
        <taxon>Fungi</taxon>
        <taxon>Dikarya</taxon>
        <taxon>Ascomycota</taxon>
        <taxon>Pezizomycotina</taxon>
        <taxon>Dothideomycetes</taxon>
        <taxon>Pleosporomycetidae</taxon>
        <taxon>Pleosporales</taxon>
        <taxon>Pleosporales incertae sedis</taxon>
        <taxon>Massariosphaeria</taxon>
    </lineage>
</organism>
<sequence>MLSKAITSSLTTSLGEGACSRAARRSTLPRFSHLPAASFNVTRITKTGGTPVKLTGNTQLMDHNDLSLGATAHAAANPGVNENQSADDKNVNAASDKTPVTLLTLPGEIRNRIWECCDDYRDEIKTHRPHLRPYRGLPRVCHQVRKEFLPIYSPRIQKTIEFSSMRDFFGNHLPGVNGVPAMGVLKVELKYDNYEGPFDLTPIIKLALEQHDLQERSGFRSCITNHAIEVIADALNELACGSPY</sequence>
<proteinExistence type="predicted"/>
<evidence type="ECO:0000313" key="2">
    <source>
        <dbReference type="Proteomes" id="UP000481861"/>
    </source>
</evidence>
<reference evidence="1 2" key="1">
    <citation type="submission" date="2020-01" db="EMBL/GenBank/DDBJ databases">
        <authorList>
            <consortium name="DOE Joint Genome Institute"/>
            <person name="Haridas S."/>
            <person name="Albert R."/>
            <person name="Binder M."/>
            <person name="Bloem J."/>
            <person name="Labutti K."/>
            <person name="Salamov A."/>
            <person name="Andreopoulos B."/>
            <person name="Baker S.E."/>
            <person name="Barry K."/>
            <person name="Bills G."/>
            <person name="Bluhm B.H."/>
            <person name="Cannon C."/>
            <person name="Castanera R."/>
            <person name="Culley D.E."/>
            <person name="Daum C."/>
            <person name="Ezra D."/>
            <person name="Gonzalez J.B."/>
            <person name="Henrissat B."/>
            <person name="Kuo A."/>
            <person name="Liang C."/>
            <person name="Lipzen A."/>
            <person name="Lutzoni F."/>
            <person name="Magnuson J."/>
            <person name="Mondo S."/>
            <person name="Nolan M."/>
            <person name="Ohm R."/>
            <person name="Pangilinan J."/>
            <person name="Park H.-J.H."/>
            <person name="Ramirez L."/>
            <person name="Alfaro M."/>
            <person name="Sun H."/>
            <person name="Tritt A."/>
            <person name="Yoshinaga Y."/>
            <person name="Zwiers L.-H.L."/>
            <person name="Turgeon B.G."/>
            <person name="Goodwin S.B."/>
            <person name="Spatafora J.W."/>
            <person name="Crous P.W."/>
            <person name="Grigoriev I.V."/>
        </authorList>
    </citation>
    <scope>NUCLEOTIDE SEQUENCE [LARGE SCALE GENOMIC DNA]</scope>
    <source>
        <strain evidence="1 2">CBS 611.86</strain>
    </source>
</reference>
<dbReference type="EMBL" id="JAADJZ010000011">
    <property type="protein sequence ID" value="KAF2871687.1"/>
    <property type="molecule type" value="Genomic_DNA"/>
</dbReference>
<name>A0A7C8IFF5_9PLEO</name>